<dbReference type="PANTHER" id="PTHR12725">
    <property type="entry name" value="HALOACID DEHALOGENASE-LIKE HYDROLASE"/>
    <property type="match status" value="1"/>
</dbReference>
<gene>
    <name evidence="1" type="ORF">Sangu_1113500</name>
</gene>
<dbReference type="SFLD" id="SFLDG01129">
    <property type="entry name" value="C1.5:_HAD__Beta-PGM__Phosphata"/>
    <property type="match status" value="1"/>
</dbReference>
<dbReference type="NCBIfam" id="TIGR01509">
    <property type="entry name" value="HAD-SF-IA-v3"/>
    <property type="match status" value="1"/>
</dbReference>
<organism evidence="1">
    <name type="scientific">Sesamum angustifolium</name>
    <dbReference type="NCBI Taxonomy" id="2727405"/>
    <lineage>
        <taxon>Eukaryota</taxon>
        <taxon>Viridiplantae</taxon>
        <taxon>Streptophyta</taxon>
        <taxon>Embryophyta</taxon>
        <taxon>Tracheophyta</taxon>
        <taxon>Spermatophyta</taxon>
        <taxon>Magnoliopsida</taxon>
        <taxon>eudicotyledons</taxon>
        <taxon>Gunneridae</taxon>
        <taxon>Pentapetalae</taxon>
        <taxon>asterids</taxon>
        <taxon>lamiids</taxon>
        <taxon>Lamiales</taxon>
        <taxon>Pedaliaceae</taxon>
        <taxon>Sesamum</taxon>
    </lineage>
</organism>
<dbReference type="Gene3D" id="3.40.50.1000">
    <property type="entry name" value="HAD superfamily/HAD-like"/>
    <property type="match status" value="1"/>
</dbReference>
<dbReference type="InterPro" id="IPR010237">
    <property type="entry name" value="Pyr-5-nucltdase"/>
</dbReference>
<evidence type="ECO:0000313" key="1">
    <source>
        <dbReference type="EMBL" id="KAL0348857.1"/>
    </source>
</evidence>
<dbReference type="Gene3D" id="1.10.150.450">
    <property type="match status" value="1"/>
</dbReference>
<dbReference type="Pfam" id="PF00702">
    <property type="entry name" value="Hydrolase"/>
    <property type="match status" value="1"/>
</dbReference>
<sequence length="299" mass="33378">MDSSGIAQSSVHASLLILPEPRNYIENVRTKPLKFPTPFSMDSCSTVSSPFDCLMFDLDDTLYSSKTGIGKALLNRTFKKCGFSESEAPDVNRELFRTYGSSLAGLRALGYDINPDDYHGFVHGRLPYDLIKPDSRLRNILQSIKQRKVVFTNSDRLHAMKALDCLGIRDCFEKIICFETMNPNLLKSTRPDEFPVVLKPSMEAMRIAIDVAEIDPRRTLFLDDNVKNVAAGKAVGLRTVLVGSAIKSKEADYAMEMVTNMVQSVPEIWAFTEEKDDERICQNRADQMDSALATTTVGA</sequence>
<dbReference type="InterPro" id="IPR006439">
    <property type="entry name" value="HAD-SF_hydro_IA"/>
</dbReference>
<reference evidence="1" key="1">
    <citation type="submission" date="2020-06" db="EMBL/GenBank/DDBJ databases">
        <authorList>
            <person name="Li T."/>
            <person name="Hu X."/>
            <person name="Zhang T."/>
            <person name="Song X."/>
            <person name="Zhang H."/>
            <person name="Dai N."/>
            <person name="Sheng W."/>
            <person name="Hou X."/>
            <person name="Wei L."/>
        </authorList>
    </citation>
    <scope>NUCLEOTIDE SEQUENCE</scope>
    <source>
        <strain evidence="1">G01</strain>
        <tissue evidence="1">Leaf</tissue>
    </source>
</reference>
<accession>A0AAW2NY95</accession>
<dbReference type="SFLD" id="SFLDG01132">
    <property type="entry name" value="C1.5.3:_5'-Nucleotidase_Like"/>
    <property type="match status" value="1"/>
</dbReference>
<dbReference type="SUPFAM" id="SSF56784">
    <property type="entry name" value="HAD-like"/>
    <property type="match status" value="1"/>
</dbReference>
<dbReference type="AlphaFoldDB" id="A0AAW2NY95"/>
<comment type="caution">
    <text evidence="1">The sequence shown here is derived from an EMBL/GenBank/DDBJ whole genome shotgun (WGS) entry which is preliminary data.</text>
</comment>
<protein>
    <submittedName>
        <fullName evidence="1">Uncharacterized protein</fullName>
    </submittedName>
</protein>
<dbReference type="InterPro" id="IPR023214">
    <property type="entry name" value="HAD_sf"/>
</dbReference>
<dbReference type="SFLD" id="SFLDS00003">
    <property type="entry name" value="Haloacid_Dehalogenase"/>
    <property type="match status" value="1"/>
</dbReference>
<name>A0AAW2NY95_9LAMI</name>
<dbReference type="PANTHER" id="PTHR12725:SF81">
    <property type="entry name" value="OS03G0701200 PROTEIN"/>
    <property type="match status" value="1"/>
</dbReference>
<dbReference type="NCBIfam" id="TIGR01993">
    <property type="entry name" value="Pyr-5-nucltdase"/>
    <property type="match status" value="1"/>
</dbReference>
<dbReference type="InterPro" id="IPR036412">
    <property type="entry name" value="HAD-like_sf"/>
</dbReference>
<proteinExistence type="predicted"/>
<reference evidence="1" key="2">
    <citation type="journal article" date="2024" name="Plant">
        <title>Genomic evolution and insights into agronomic trait innovations of Sesamum species.</title>
        <authorList>
            <person name="Miao H."/>
            <person name="Wang L."/>
            <person name="Qu L."/>
            <person name="Liu H."/>
            <person name="Sun Y."/>
            <person name="Le M."/>
            <person name="Wang Q."/>
            <person name="Wei S."/>
            <person name="Zheng Y."/>
            <person name="Lin W."/>
            <person name="Duan Y."/>
            <person name="Cao H."/>
            <person name="Xiong S."/>
            <person name="Wang X."/>
            <person name="Wei L."/>
            <person name="Li C."/>
            <person name="Ma Q."/>
            <person name="Ju M."/>
            <person name="Zhao R."/>
            <person name="Li G."/>
            <person name="Mu C."/>
            <person name="Tian Q."/>
            <person name="Mei H."/>
            <person name="Zhang T."/>
            <person name="Gao T."/>
            <person name="Zhang H."/>
        </authorList>
    </citation>
    <scope>NUCLEOTIDE SEQUENCE</scope>
    <source>
        <strain evidence="1">G01</strain>
    </source>
</reference>
<dbReference type="EMBL" id="JACGWK010000006">
    <property type="protein sequence ID" value="KAL0348857.1"/>
    <property type="molecule type" value="Genomic_DNA"/>
</dbReference>